<keyword evidence="1" id="KW-0808">Transferase</keyword>
<dbReference type="EMBL" id="SHGT01000006">
    <property type="protein sequence ID" value="TAA14777.1"/>
    <property type="molecule type" value="Genomic_DNA"/>
</dbReference>
<dbReference type="AlphaFoldDB" id="A0A4Q8L2Y0"/>
<dbReference type="GO" id="GO:0003887">
    <property type="term" value="F:DNA-directed DNA polymerase activity"/>
    <property type="evidence" value="ECO:0007669"/>
    <property type="project" value="UniProtKB-EC"/>
</dbReference>
<protein>
    <submittedName>
        <fullName evidence="1">DNA polymerase III subunit delta</fullName>
        <ecNumber evidence="1">2.7.7.7</ecNumber>
    </submittedName>
</protein>
<accession>A0A4Q8L2Y0</accession>
<organism evidence="1 2">
    <name type="scientific">Streptococcus parasuis</name>
    <dbReference type="NCBI Taxonomy" id="1501662"/>
    <lineage>
        <taxon>Bacteria</taxon>
        <taxon>Bacillati</taxon>
        <taxon>Bacillota</taxon>
        <taxon>Bacilli</taxon>
        <taxon>Lactobacillales</taxon>
        <taxon>Streptococcaceae</taxon>
        <taxon>Streptococcus</taxon>
    </lineage>
</organism>
<dbReference type="InterPro" id="IPR050238">
    <property type="entry name" value="DNA_Rep/Repair_Clamp_Loader"/>
</dbReference>
<dbReference type="Pfam" id="PF13177">
    <property type="entry name" value="DNA_pol3_delta2"/>
    <property type="match status" value="1"/>
</dbReference>
<dbReference type="EC" id="2.7.7.7" evidence="1"/>
<gene>
    <name evidence="1" type="ORF">EXW74_02100</name>
</gene>
<dbReference type="GO" id="GO:0006261">
    <property type="term" value="P:DNA-templated DNA replication"/>
    <property type="evidence" value="ECO:0007669"/>
    <property type="project" value="TreeGrafter"/>
</dbReference>
<proteinExistence type="predicted"/>
<reference evidence="1 2" key="1">
    <citation type="submission" date="2019-02" db="EMBL/GenBank/DDBJ databases">
        <title>First genome of the species Streptococcus parasuis.</title>
        <authorList>
            <person name="Stevens M.J.A."/>
            <person name="Stephan R."/>
        </authorList>
    </citation>
    <scope>NUCLEOTIDE SEQUENCE [LARGE SCALE GENOMIC DNA]</scope>
    <source>
        <strain evidence="1 2">4253</strain>
    </source>
</reference>
<dbReference type="Gene3D" id="3.40.50.300">
    <property type="entry name" value="P-loop containing nucleotide triphosphate hydrolases"/>
    <property type="match status" value="1"/>
</dbReference>
<dbReference type="PANTHER" id="PTHR11669:SF8">
    <property type="entry name" value="DNA POLYMERASE III SUBUNIT DELTA"/>
    <property type="match status" value="1"/>
</dbReference>
<name>A0A4Q8L2Y0_9STRE</name>
<evidence type="ECO:0000313" key="2">
    <source>
        <dbReference type="Proteomes" id="UP000291525"/>
    </source>
</evidence>
<dbReference type="InterPro" id="IPR027417">
    <property type="entry name" value="P-loop_NTPase"/>
</dbReference>
<dbReference type="NCBIfam" id="NF005581">
    <property type="entry name" value="PRK07276.1"/>
    <property type="match status" value="1"/>
</dbReference>
<dbReference type="RefSeq" id="WP_130554491.1">
    <property type="nucleotide sequence ID" value="NZ_SHGT01000006.1"/>
</dbReference>
<sequence length="293" mass="33204">MNIQELKDLQPLIYQQFVTILEQGRLAHAYLFSGDFASFEMALFLSQALFCQEKVGVLPCGKCRSCRLIESNDFSDVTIVAPQGNFIKTDTIRDMVKNFSQSGFESSQQVFIIRDAEKMHVNAANSLLKVIEEPQSTIHIFLLTNQEEAVLPTIKSRTQIISFPQNLPYLERILEEEGLLKTQASLIARLVSSQEEAKRLATNKSFIDLLDQAKKFTELLLTDSNRAYLQVGVLVSLAVEKAEQGRLFDVLSLLLAERLTEMIAREKMDAVLKAKKMWQANVSLQNCLEYLTM</sequence>
<comment type="caution">
    <text evidence="1">The sequence shown here is derived from an EMBL/GenBank/DDBJ whole genome shotgun (WGS) entry which is preliminary data.</text>
</comment>
<dbReference type="OrthoDB" id="9810148at2"/>
<keyword evidence="1" id="KW-0548">Nucleotidyltransferase</keyword>
<dbReference type="PANTHER" id="PTHR11669">
    <property type="entry name" value="REPLICATION FACTOR C / DNA POLYMERASE III GAMMA-TAU SUBUNIT"/>
    <property type="match status" value="1"/>
</dbReference>
<evidence type="ECO:0000313" key="1">
    <source>
        <dbReference type="EMBL" id="TAA14777.1"/>
    </source>
</evidence>
<dbReference type="SUPFAM" id="SSF52540">
    <property type="entry name" value="P-loop containing nucleoside triphosphate hydrolases"/>
    <property type="match status" value="1"/>
</dbReference>
<dbReference type="Proteomes" id="UP000291525">
    <property type="component" value="Unassembled WGS sequence"/>
</dbReference>